<dbReference type="GO" id="GO:0016787">
    <property type="term" value="F:hydrolase activity"/>
    <property type="evidence" value="ECO:0007669"/>
    <property type="project" value="InterPro"/>
</dbReference>
<dbReference type="Proteomes" id="UP000319383">
    <property type="component" value="Chromosome"/>
</dbReference>
<dbReference type="Gene3D" id="2.60.120.560">
    <property type="entry name" value="Exo-inulinase, domain 1"/>
    <property type="match status" value="1"/>
</dbReference>
<keyword evidence="3" id="KW-1185">Reference proteome</keyword>
<evidence type="ECO:0000313" key="2">
    <source>
        <dbReference type="EMBL" id="QDU46541.1"/>
    </source>
</evidence>
<evidence type="ECO:0000259" key="1">
    <source>
        <dbReference type="Pfam" id="PF06439"/>
    </source>
</evidence>
<dbReference type="AlphaFoldDB" id="A0A517ZVR6"/>
<gene>
    <name evidence="2" type="ORF">Mal52_50620</name>
</gene>
<organism evidence="2 3">
    <name type="scientific">Symmachiella dynata</name>
    <dbReference type="NCBI Taxonomy" id="2527995"/>
    <lineage>
        <taxon>Bacteria</taxon>
        <taxon>Pseudomonadati</taxon>
        <taxon>Planctomycetota</taxon>
        <taxon>Planctomycetia</taxon>
        <taxon>Planctomycetales</taxon>
        <taxon>Planctomycetaceae</taxon>
        <taxon>Symmachiella</taxon>
    </lineage>
</organism>
<protein>
    <recommendedName>
        <fullName evidence="1">3-keto-alpha-glucoside-1,2-lyase/3-keto-2-hydroxy-glucal hydratase domain-containing protein</fullName>
    </recommendedName>
</protein>
<dbReference type="KEGG" id="sdyn:Mal52_50620"/>
<dbReference type="Pfam" id="PF06439">
    <property type="entry name" value="3keto-disac_hyd"/>
    <property type="match status" value="1"/>
</dbReference>
<name>A0A517ZVR6_9PLAN</name>
<evidence type="ECO:0000313" key="3">
    <source>
        <dbReference type="Proteomes" id="UP000319383"/>
    </source>
</evidence>
<proteinExistence type="predicted"/>
<dbReference type="InterPro" id="IPR010496">
    <property type="entry name" value="AL/BT2_dom"/>
</dbReference>
<feature type="domain" description="3-keto-alpha-glucoside-1,2-lyase/3-keto-2-hydroxy-glucal hydratase" evidence="1">
    <location>
        <begin position="73"/>
        <end position="275"/>
    </location>
</feature>
<reference evidence="2 3" key="1">
    <citation type="submission" date="2019-02" db="EMBL/GenBank/DDBJ databases">
        <title>Deep-cultivation of Planctomycetes and their phenomic and genomic characterization uncovers novel biology.</title>
        <authorList>
            <person name="Wiegand S."/>
            <person name="Jogler M."/>
            <person name="Boedeker C."/>
            <person name="Pinto D."/>
            <person name="Vollmers J."/>
            <person name="Rivas-Marin E."/>
            <person name="Kohn T."/>
            <person name="Peeters S.H."/>
            <person name="Heuer A."/>
            <person name="Rast P."/>
            <person name="Oberbeckmann S."/>
            <person name="Bunk B."/>
            <person name="Jeske O."/>
            <person name="Meyerdierks A."/>
            <person name="Storesund J.E."/>
            <person name="Kallscheuer N."/>
            <person name="Luecker S."/>
            <person name="Lage O.M."/>
            <person name="Pohl T."/>
            <person name="Merkel B.J."/>
            <person name="Hornburger P."/>
            <person name="Mueller R.-W."/>
            <person name="Bruemmer F."/>
            <person name="Labrenz M."/>
            <person name="Spormann A.M."/>
            <person name="Op den Camp H."/>
            <person name="Overmann J."/>
            <person name="Amann R."/>
            <person name="Jetten M.S.M."/>
            <person name="Mascher T."/>
            <person name="Medema M.H."/>
            <person name="Devos D.P."/>
            <person name="Kaster A.-K."/>
            <person name="Ovreas L."/>
            <person name="Rohde M."/>
            <person name="Galperin M.Y."/>
            <person name="Jogler C."/>
        </authorList>
    </citation>
    <scope>NUCLEOTIDE SEQUENCE [LARGE SCALE GENOMIC DNA]</scope>
    <source>
        <strain evidence="2 3">Mal52</strain>
    </source>
</reference>
<dbReference type="EMBL" id="CP036276">
    <property type="protein sequence ID" value="QDU46541.1"/>
    <property type="molecule type" value="Genomic_DNA"/>
</dbReference>
<sequence length="277" mass="30446">MNHNLPQLLTIELLRDWVVLLCAIGLEIIANVAGKSISKFSKLLIMKTISLFTRLVLCLSVVLTAGSLSAAEFESIFDGKSLKGWKALEMSYWSVRDGAITGQSTPENPCTANQFMVWQGGDVADFELKLKFRVEGNGGNSGVQFRSVLKPNGLAVGYQADIYQSGPYLGGVCDEMHNRKGHELLTANGTKTVIDAAGKRTVTNLDAKATMKPQGEWNDYHITAKGQHIILRINGVKCSELIDQEKGHFDLKGFLGLQLRAGKPMTVQFKDIYLKQL</sequence>
<accession>A0A517ZVR6</accession>